<sequence length="106" mass="12666">MTKKQKEKLYVHVIFNEAWIHGFLFRGEDSWTVFKRVLMSEIRQTIKYQKLTDHPFTLSIYKESYPKMWDISVIGEFGRAVPKGSKAREVERVMKETVDAFMRGWC</sequence>
<protein>
    <submittedName>
        <fullName evidence="1">Uncharacterized protein</fullName>
    </submittedName>
</protein>
<evidence type="ECO:0000313" key="1">
    <source>
        <dbReference type="EMBL" id="QJA96364.1"/>
    </source>
</evidence>
<gene>
    <name evidence="1" type="ORF">MM415B09072_0005</name>
</gene>
<proteinExistence type="predicted"/>
<name>A0A6M3LS58_9ZZZZ</name>
<reference evidence="1" key="1">
    <citation type="submission" date="2020-03" db="EMBL/GenBank/DDBJ databases">
        <title>The deep terrestrial virosphere.</title>
        <authorList>
            <person name="Holmfeldt K."/>
            <person name="Nilsson E."/>
            <person name="Simone D."/>
            <person name="Lopez-Fernandez M."/>
            <person name="Wu X."/>
            <person name="de Brujin I."/>
            <person name="Lundin D."/>
            <person name="Andersson A."/>
            <person name="Bertilsson S."/>
            <person name="Dopson M."/>
        </authorList>
    </citation>
    <scope>NUCLEOTIDE SEQUENCE</scope>
    <source>
        <strain evidence="1">MM415B09072</strain>
    </source>
</reference>
<accession>A0A6M3LS58</accession>
<dbReference type="AlphaFoldDB" id="A0A6M3LS58"/>
<organism evidence="1">
    <name type="scientific">viral metagenome</name>
    <dbReference type="NCBI Taxonomy" id="1070528"/>
    <lineage>
        <taxon>unclassified sequences</taxon>
        <taxon>metagenomes</taxon>
        <taxon>organismal metagenomes</taxon>
    </lineage>
</organism>
<dbReference type="EMBL" id="MT143393">
    <property type="protein sequence ID" value="QJA96364.1"/>
    <property type="molecule type" value="Genomic_DNA"/>
</dbReference>